<sequence>MKINEKLSGSTVKTRLETKLGLISPYPQTQSIHSHSIKKRSSVWNWIDRLIKACCSSVGIGSIVMDQSQSKIYQVFAKLLDGKSRTLTFETPIISISSIMARIETLTSIPAHHQLLLCDGRTLFDDGVLFSSSPPSTVHLLLRLRGGKGGFGSLLRGAATKAGQKKTNNFDACRDMSGRRLRHVNAEKKMEEWLAEEKERKLEKAAEDFIKKKAKTVKKAGGGDGTEKYVEKYRKDSAKCMEDVDKSVRASLGGGFLKSKRKVVGEDVEDDGGSKSKKLKIWMGKRKLDDSDSDDMDEEDSDDDIGQENEKSVVTNNENQSDSNKDADGSLASVTGGKVEGESSVGCSSESASEEEKETVAEGQLEPVKSLNGELPHYVAVDASVIHEESIVKNSNESTVPLETEKSTKPKLGDLEEKASELSSASIVQEDGTTAEEAKLSDSKVIVDEEKVSTENACPKLEKPLNFDEFNTASEMEVLGMERLKSELQERGLKCGGTLQERASRLFL</sequence>
<evidence type="ECO:0000256" key="2">
    <source>
        <dbReference type="ARBA" id="ARBA00004496"/>
    </source>
</evidence>
<keyword evidence="7" id="KW-0539">Nucleus</keyword>
<dbReference type="GO" id="GO:0006397">
    <property type="term" value="P:mRNA processing"/>
    <property type="evidence" value="ECO:0007669"/>
    <property type="project" value="UniProtKB-KW"/>
</dbReference>
<dbReference type="InterPro" id="IPR029071">
    <property type="entry name" value="Ubiquitin-like_domsf"/>
</dbReference>
<dbReference type="GO" id="GO:0005634">
    <property type="term" value="C:nucleus"/>
    <property type="evidence" value="ECO:0007669"/>
    <property type="project" value="UniProtKB-SubCell"/>
</dbReference>
<feature type="coiled-coil region" evidence="9">
    <location>
        <begin position="188"/>
        <end position="215"/>
    </location>
</feature>
<evidence type="ECO:0000256" key="10">
    <source>
        <dbReference type="SAM" id="MobiDB-lite"/>
    </source>
</evidence>
<keyword evidence="8" id="KW-0131">Cell cycle</keyword>
<keyword evidence="9" id="KW-0175">Coiled coil</keyword>
<dbReference type="PROSITE" id="PS50053">
    <property type="entry name" value="UBIQUITIN_2"/>
    <property type="match status" value="1"/>
</dbReference>
<feature type="compositionally biased region" description="Polar residues" evidence="10">
    <location>
        <begin position="392"/>
        <end position="401"/>
    </location>
</feature>
<gene>
    <name evidence="12" type="ORF">OSB04_032008</name>
</gene>
<evidence type="ECO:0000256" key="9">
    <source>
        <dbReference type="SAM" id="Coils"/>
    </source>
</evidence>
<organism evidence="12 13">
    <name type="scientific">Centaurea solstitialis</name>
    <name type="common">yellow star-thistle</name>
    <dbReference type="NCBI Taxonomy" id="347529"/>
    <lineage>
        <taxon>Eukaryota</taxon>
        <taxon>Viridiplantae</taxon>
        <taxon>Streptophyta</taxon>
        <taxon>Embryophyta</taxon>
        <taxon>Tracheophyta</taxon>
        <taxon>Spermatophyta</taxon>
        <taxon>Magnoliopsida</taxon>
        <taxon>eudicotyledons</taxon>
        <taxon>Gunneridae</taxon>
        <taxon>Pentapetalae</taxon>
        <taxon>asterids</taxon>
        <taxon>campanulids</taxon>
        <taxon>Asterales</taxon>
        <taxon>Asteraceae</taxon>
        <taxon>Carduoideae</taxon>
        <taxon>Cardueae</taxon>
        <taxon>Centaureinae</taxon>
        <taxon>Centaurea</taxon>
    </lineage>
</organism>
<reference evidence="12" key="1">
    <citation type="submission" date="2023-03" db="EMBL/GenBank/DDBJ databases">
        <title>Chromosome-scale reference genome and RAD-based genetic map of yellow starthistle (Centaurea solstitialis) reveal putative structural variation and QTLs associated with invader traits.</title>
        <authorList>
            <person name="Reatini B."/>
            <person name="Cang F.A."/>
            <person name="Jiang Q."/>
            <person name="Mckibben M.T.W."/>
            <person name="Barker M.S."/>
            <person name="Rieseberg L.H."/>
            <person name="Dlugosch K.M."/>
        </authorList>
    </citation>
    <scope>NUCLEOTIDE SEQUENCE</scope>
    <source>
        <strain evidence="12">CAN-66</strain>
        <tissue evidence="12">Leaf</tissue>
    </source>
</reference>
<feature type="compositionally biased region" description="Acidic residues" evidence="10">
    <location>
        <begin position="291"/>
        <end position="307"/>
    </location>
</feature>
<dbReference type="EMBL" id="JARYMX010000008">
    <property type="protein sequence ID" value="KAJ9539275.1"/>
    <property type="molecule type" value="Genomic_DNA"/>
</dbReference>
<dbReference type="Pfam" id="PF13297">
    <property type="entry name" value="SDE2_2C"/>
    <property type="match status" value="1"/>
</dbReference>
<dbReference type="SUPFAM" id="SSF54236">
    <property type="entry name" value="Ubiquitin-like"/>
    <property type="match status" value="1"/>
</dbReference>
<dbReference type="AlphaFoldDB" id="A0AA38SN79"/>
<feature type="compositionally biased region" description="Polar residues" evidence="10">
    <location>
        <begin position="312"/>
        <end position="322"/>
    </location>
</feature>
<evidence type="ECO:0000256" key="5">
    <source>
        <dbReference type="ARBA" id="ARBA00022664"/>
    </source>
</evidence>
<evidence type="ECO:0000256" key="8">
    <source>
        <dbReference type="ARBA" id="ARBA00023306"/>
    </source>
</evidence>
<feature type="compositionally biased region" description="Low complexity" evidence="10">
    <location>
        <begin position="333"/>
        <end position="351"/>
    </location>
</feature>
<dbReference type="InterPro" id="IPR053822">
    <property type="entry name" value="SDE2-like_dom"/>
</dbReference>
<dbReference type="Proteomes" id="UP001172457">
    <property type="component" value="Chromosome 8"/>
</dbReference>
<feature type="region of interest" description="Disordered" evidence="10">
    <location>
        <begin position="284"/>
        <end position="372"/>
    </location>
</feature>
<dbReference type="GO" id="GO:0005737">
    <property type="term" value="C:cytoplasm"/>
    <property type="evidence" value="ECO:0007669"/>
    <property type="project" value="UniProtKB-SubCell"/>
</dbReference>
<evidence type="ECO:0000256" key="6">
    <source>
        <dbReference type="ARBA" id="ARBA00023187"/>
    </source>
</evidence>
<evidence type="ECO:0000313" key="12">
    <source>
        <dbReference type="EMBL" id="KAJ9539275.1"/>
    </source>
</evidence>
<dbReference type="InterPro" id="IPR051421">
    <property type="entry name" value="RNA_Proc_DNA_Dmg_Regulator"/>
</dbReference>
<dbReference type="PANTHER" id="PTHR12786:SF1">
    <property type="entry name" value="SPLICING REGULATOR SDE2"/>
    <property type="match status" value="1"/>
</dbReference>
<dbReference type="InterPro" id="IPR025086">
    <property type="entry name" value="SDE2/SF3A3_SAP"/>
</dbReference>
<evidence type="ECO:0000256" key="1">
    <source>
        <dbReference type="ARBA" id="ARBA00004123"/>
    </source>
</evidence>
<dbReference type="Pfam" id="PF22782">
    <property type="entry name" value="SDE2"/>
    <property type="match status" value="1"/>
</dbReference>
<evidence type="ECO:0000256" key="4">
    <source>
        <dbReference type="ARBA" id="ARBA00022490"/>
    </source>
</evidence>
<evidence type="ECO:0000256" key="3">
    <source>
        <dbReference type="ARBA" id="ARBA00008726"/>
    </source>
</evidence>
<evidence type="ECO:0000313" key="13">
    <source>
        <dbReference type="Proteomes" id="UP001172457"/>
    </source>
</evidence>
<dbReference type="InterPro" id="IPR000626">
    <property type="entry name" value="Ubiquitin-like_dom"/>
</dbReference>
<feature type="region of interest" description="Disordered" evidence="10">
    <location>
        <begin position="392"/>
        <end position="440"/>
    </location>
</feature>
<protein>
    <recommendedName>
        <fullName evidence="11">Ubiquitin-like domain-containing protein</fullName>
    </recommendedName>
</protein>
<dbReference type="Gene3D" id="3.10.20.90">
    <property type="entry name" value="Phosphatidylinositol 3-kinase Catalytic Subunit, Chain A, domain 1"/>
    <property type="match status" value="1"/>
</dbReference>
<feature type="compositionally biased region" description="Basic and acidic residues" evidence="10">
    <location>
        <begin position="403"/>
        <end position="420"/>
    </location>
</feature>
<keyword evidence="5" id="KW-0507">mRNA processing</keyword>
<keyword evidence="13" id="KW-1185">Reference proteome</keyword>
<evidence type="ECO:0000256" key="7">
    <source>
        <dbReference type="ARBA" id="ARBA00023242"/>
    </source>
</evidence>
<comment type="subcellular location">
    <subcellularLocation>
        <location evidence="2">Cytoplasm</location>
    </subcellularLocation>
    <subcellularLocation>
        <location evidence="1">Nucleus</location>
    </subcellularLocation>
</comment>
<accession>A0AA38SN79</accession>
<comment type="similarity">
    <text evidence="3">Belongs to the SDE2 family.</text>
</comment>
<keyword evidence="6" id="KW-0508">mRNA splicing</keyword>
<name>A0AA38SN79_9ASTR</name>
<keyword evidence="4" id="KW-0963">Cytoplasm</keyword>
<comment type="caution">
    <text evidence="12">The sequence shown here is derived from an EMBL/GenBank/DDBJ whole genome shotgun (WGS) entry which is preliminary data.</text>
</comment>
<evidence type="ECO:0000259" key="11">
    <source>
        <dbReference type="PROSITE" id="PS50053"/>
    </source>
</evidence>
<proteinExistence type="inferred from homology"/>
<dbReference type="PANTHER" id="PTHR12786">
    <property type="entry name" value="SPLICING FACTOR SF3A-RELATED"/>
    <property type="match status" value="1"/>
</dbReference>
<dbReference type="GO" id="GO:0008380">
    <property type="term" value="P:RNA splicing"/>
    <property type="evidence" value="ECO:0007669"/>
    <property type="project" value="UniProtKB-KW"/>
</dbReference>
<feature type="domain" description="Ubiquitin-like" evidence="11">
    <location>
        <begin position="73"/>
        <end position="147"/>
    </location>
</feature>